<protein>
    <submittedName>
        <fullName evidence="10">FtsX-like permease family protein</fullName>
    </submittedName>
</protein>
<accession>A0A8E6F015</accession>
<evidence type="ECO:0000256" key="2">
    <source>
        <dbReference type="ARBA" id="ARBA00022448"/>
    </source>
</evidence>
<feature type="transmembrane region" description="Helical" evidence="7">
    <location>
        <begin position="260"/>
        <end position="279"/>
    </location>
</feature>
<evidence type="ECO:0000259" key="9">
    <source>
        <dbReference type="Pfam" id="PF12704"/>
    </source>
</evidence>
<comment type="subcellular location">
    <subcellularLocation>
        <location evidence="1">Cell membrane</location>
        <topology evidence="1">Multi-pass membrane protein</topology>
    </subcellularLocation>
</comment>
<keyword evidence="2" id="KW-0813">Transport</keyword>
<proteinExistence type="predicted"/>
<feature type="transmembrane region" description="Helical" evidence="7">
    <location>
        <begin position="16"/>
        <end position="42"/>
    </location>
</feature>
<dbReference type="Proteomes" id="UP000676194">
    <property type="component" value="Chromosome"/>
</dbReference>
<evidence type="ECO:0000256" key="3">
    <source>
        <dbReference type="ARBA" id="ARBA00022475"/>
    </source>
</evidence>
<organism evidence="10 11">
    <name type="scientific">Telmatocola sphagniphila</name>
    <dbReference type="NCBI Taxonomy" id="1123043"/>
    <lineage>
        <taxon>Bacteria</taxon>
        <taxon>Pseudomonadati</taxon>
        <taxon>Planctomycetota</taxon>
        <taxon>Planctomycetia</taxon>
        <taxon>Gemmatales</taxon>
        <taxon>Gemmataceae</taxon>
    </lineage>
</organism>
<feature type="domain" description="MacB-like periplasmic core" evidence="9">
    <location>
        <begin position="20"/>
        <end position="227"/>
    </location>
</feature>
<keyword evidence="6 7" id="KW-0472">Membrane</keyword>
<evidence type="ECO:0000256" key="4">
    <source>
        <dbReference type="ARBA" id="ARBA00022692"/>
    </source>
</evidence>
<keyword evidence="3" id="KW-1003">Cell membrane</keyword>
<evidence type="ECO:0000256" key="5">
    <source>
        <dbReference type="ARBA" id="ARBA00022989"/>
    </source>
</evidence>
<gene>
    <name evidence="10" type="ORF">KIH39_09110</name>
</gene>
<feature type="transmembrane region" description="Helical" evidence="7">
    <location>
        <begin position="231"/>
        <end position="248"/>
    </location>
</feature>
<dbReference type="AlphaFoldDB" id="A0A8E6F015"/>
<evidence type="ECO:0000313" key="11">
    <source>
        <dbReference type="Proteomes" id="UP000676194"/>
    </source>
</evidence>
<evidence type="ECO:0000313" key="10">
    <source>
        <dbReference type="EMBL" id="QVL34046.1"/>
    </source>
</evidence>
<evidence type="ECO:0000256" key="6">
    <source>
        <dbReference type="ARBA" id="ARBA00023136"/>
    </source>
</evidence>
<name>A0A8E6F015_9BACT</name>
<dbReference type="InterPro" id="IPR025857">
    <property type="entry name" value="MacB_PCD"/>
</dbReference>
<feature type="transmembrane region" description="Helical" evidence="7">
    <location>
        <begin position="300"/>
        <end position="331"/>
    </location>
</feature>
<dbReference type="InterPro" id="IPR003838">
    <property type="entry name" value="ABC3_permease_C"/>
</dbReference>
<keyword evidence="4 7" id="KW-0812">Transmembrane</keyword>
<dbReference type="PROSITE" id="PS51257">
    <property type="entry name" value="PROKAR_LIPOPROTEIN"/>
    <property type="match status" value="1"/>
</dbReference>
<evidence type="ECO:0000256" key="7">
    <source>
        <dbReference type="SAM" id="Phobius"/>
    </source>
</evidence>
<dbReference type="PANTHER" id="PTHR43738">
    <property type="entry name" value="ABC TRANSPORTER, MEMBRANE PROTEIN"/>
    <property type="match status" value="1"/>
</dbReference>
<feature type="domain" description="ABC3 transporter permease C-terminal" evidence="8">
    <location>
        <begin position="261"/>
        <end position="369"/>
    </location>
</feature>
<dbReference type="RefSeq" id="WP_213499020.1">
    <property type="nucleotide sequence ID" value="NZ_CP074694.1"/>
</dbReference>
<dbReference type="InterPro" id="IPR051125">
    <property type="entry name" value="ABC-4/HrtB_transporter"/>
</dbReference>
<evidence type="ECO:0000259" key="8">
    <source>
        <dbReference type="Pfam" id="PF02687"/>
    </source>
</evidence>
<dbReference type="KEGG" id="tsph:KIH39_09110"/>
<dbReference type="Pfam" id="PF12704">
    <property type="entry name" value="MacB_PCD"/>
    <property type="match status" value="1"/>
</dbReference>
<dbReference type="Pfam" id="PF02687">
    <property type="entry name" value="FtsX"/>
    <property type="match status" value="1"/>
</dbReference>
<dbReference type="EMBL" id="CP074694">
    <property type="protein sequence ID" value="QVL34046.1"/>
    <property type="molecule type" value="Genomic_DNA"/>
</dbReference>
<keyword evidence="5 7" id="KW-1133">Transmembrane helix</keyword>
<reference evidence="10" key="1">
    <citation type="submission" date="2021-05" db="EMBL/GenBank/DDBJ databases">
        <title>Complete genome sequence of the cellulolytic planctomycete Telmatocola sphagniphila SP2T and characterization of the first cellulase from planctomycetes.</title>
        <authorList>
            <person name="Rakitin A.L."/>
            <person name="Beletsky A.V."/>
            <person name="Naumoff D.G."/>
            <person name="Kulichevskaya I.S."/>
            <person name="Mardanov A.V."/>
            <person name="Ravin N.V."/>
            <person name="Dedysh S.N."/>
        </authorList>
    </citation>
    <scope>NUCLEOTIDE SEQUENCE</scope>
    <source>
        <strain evidence="10">SP2T</strain>
    </source>
</reference>
<evidence type="ECO:0000256" key="1">
    <source>
        <dbReference type="ARBA" id="ARBA00004651"/>
    </source>
</evidence>
<keyword evidence="11" id="KW-1185">Reference proteome</keyword>
<dbReference type="PANTHER" id="PTHR43738:SF1">
    <property type="entry name" value="HEMIN TRANSPORT SYSTEM PERMEASE PROTEIN HRTB-RELATED"/>
    <property type="match status" value="1"/>
</dbReference>
<dbReference type="GO" id="GO:0005886">
    <property type="term" value="C:plasma membrane"/>
    <property type="evidence" value="ECO:0007669"/>
    <property type="project" value="UniProtKB-SubCell"/>
</dbReference>
<sequence length="378" mass="41793">MNWIAVKMLRGDRSKYFALIFGITFACFLITEQSAIFCGIMLRTSSMIRDTQGSDIWVMNPDVRYFDDVKAISDDDVFRVRSVPGVAWAVNLYRGAGQAQLASGKYQQLVLMGVDDSTLVGAPNKLLVGKVGDLQNPDAVLVDEAGFMQMWPREQIRVGKVIEMNDRRAVVVGVFRGSQTFMTMPVVYTRFSQATLFVPPARRMMPFVLAKCQAGRLPEEVSRAIQQQTGLLALTNKGFINLTMFYYLKHTGIPVNFGTTVILAFLVGCAIAGQTFYLFTVENLRQFGALKAMGMSDRRIVTMILIQASIVGTIGYGLGIGLATLFGIVAIQNMPLLAFYLPWQVLVITAGVMICISFLASFLSIHKVIVLEPSVVFQ</sequence>
<feature type="transmembrane region" description="Helical" evidence="7">
    <location>
        <begin position="343"/>
        <end position="365"/>
    </location>
</feature>